<evidence type="ECO:0000313" key="9">
    <source>
        <dbReference type="EMBL" id="CAF3608656.1"/>
    </source>
</evidence>
<protein>
    <recommendedName>
        <fullName evidence="7">MI domain-containing protein</fullName>
    </recommendedName>
</protein>
<proteinExistence type="inferred from homology"/>
<feature type="region of interest" description="Disordered" evidence="6">
    <location>
        <begin position="13"/>
        <end position="84"/>
    </location>
</feature>
<feature type="region of interest" description="Disordered" evidence="6">
    <location>
        <begin position="657"/>
        <end position="749"/>
    </location>
</feature>
<evidence type="ECO:0000256" key="1">
    <source>
        <dbReference type="ARBA" id="ARBA00004324"/>
    </source>
</evidence>
<dbReference type="SMART" id="SM00544">
    <property type="entry name" value="MA3"/>
    <property type="match status" value="1"/>
</dbReference>
<dbReference type="Gene3D" id="1.25.40.180">
    <property type="match status" value="1"/>
</dbReference>
<sequence length="749" mass="86577">WFIMSTLTLKSSVVKVSRRRSSPSPTSSPPSNKRRQSPDYYRQRPRSPIPISRRNDESSDEDGEIPGPTPHTIPKPTTTVGRTGGLYMPPAKLRLLQASITDKSSQDYQRLAWEALKKTINGRVNKINISNLVLIVRELFKDNIVRGRGLLARGIIQAQIASPFYTHVYAALVAIINTKFPQIGELLVKRLINTFRRTYQRNDKTNCLASIRFIAHLVNQNVLHEIVALQILILLLENPSDDSCELAIGFIKECGKKLSQISPRGLDSVFSTLRNLLHESTLDRRTQYMIEVLFAIRKDQFKEHAIILDGLDLVDEQDQLTHMLTLDDQCDPEPMLDVFNYDPEYEVNENKYKEIRKQILDESDADDDDESSEDENGNEKNEEEESEEDEAESKGIRKCLVYLLNYVFNFPEEKQQTIIDQTETNLVTLRRTIYLTIQSSVGAEECAHKLLKMNLRPGQEMELCQMILDSCAQQRTYERFFGLLGQRFCLLKKEYIECFEKVFEDQYDIVHRLENVKLRNVAKFFAHLLYTDAISWGVLRCIRLTEEDTTSSSRVYIKNLFLELVEFLGLTKLNNRLKDPTLTEYFEGIFPRDNTKNTRFSINFFTSIGLGGLTDELRDFLRTNTNIVQDQQQQQISHVEDDDDDGDVLEFHRKLQQMKMAATARSEQENSPKPKRSLSPQRKKKSEKQSSRTTKKVSRHDDRQKTKRRRKSVSSSSSSSSSNSSPSPSPERRKKKKDTSTKRHEPRRR</sequence>
<reference evidence="8" key="1">
    <citation type="submission" date="2021-02" db="EMBL/GenBank/DDBJ databases">
        <authorList>
            <person name="Nowell W R."/>
        </authorList>
    </citation>
    <scope>NUCLEOTIDE SEQUENCE</scope>
</reference>
<comment type="caution">
    <text evidence="8">The sequence shown here is derived from an EMBL/GenBank/DDBJ whole genome shotgun (WGS) entry which is preliminary data.</text>
</comment>
<dbReference type="InterPro" id="IPR003890">
    <property type="entry name" value="MIF4G-like_typ-3"/>
</dbReference>
<evidence type="ECO:0000256" key="2">
    <source>
        <dbReference type="ARBA" id="ARBA00006856"/>
    </source>
</evidence>
<feature type="non-terminal residue" evidence="8">
    <location>
        <position position="1"/>
    </location>
</feature>
<evidence type="ECO:0000313" key="8">
    <source>
        <dbReference type="EMBL" id="CAF0822153.1"/>
    </source>
</evidence>
<dbReference type="EMBL" id="CAJOBC010000627">
    <property type="protein sequence ID" value="CAF3608656.1"/>
    <property type="molecule type" value="Genomic_DNA"/>
</dbReference>
<feature type="compositionally biased region" description="Low complexity" evidence="6">
    <location>
        <begin position="713"/>
        <end position="726"/>
    </location>
</feature>
<comment type="similarity">
    <text evidence="2">Belongs to the CWC22 family.</text>
</comment>
<dbReference type="PROSITE" id="PS51366">
    <property type="entry name" value="MI"/>
    <property type="match status" value="1"/>
</dbReference>
<evidence type="ECO:0000256" key="3">
    <source>
        <dbReference type="ARBA" id="ARBA00022664"/>
    </source>
</evidence>
<dbReference type="SMART" id="SM00543">
    <property type="entry name" value="MIF4G"/>
    <property type="match status" value="1"/>
</dbReference>
<keyword evidence="4" id="KW-0508">mRNA splicing</keyword>
<feature type="compositionally biased region" description="Acidic residues" evidence="6">
    <location>
        <begin position="361"/>
        <end position="391"/>
    </location>
</feature>
<comment type="subcellular location">
    <subcellularLocation>
        <location evidence="1">Nucleus speckle</location>
    </subcellularLocation>
</comment>
<evidence type="ECO:0000259" key="7">
    <source>
        <dbReference type="PROSITE" id="PS51366"/>
    </source>
</evidence>
<dbReference type="GO" id="GO:0016607">
    <property type="term" value="C:nuclear speck"/>
    <property type="evidence" value="ECO:0007669"/>
    <property type="project" value="UniProtKB-SubCell"/>
</dbReference>
<dbReference type="InterPro" id="IPR003891">
    <property type="entry name" value="Initiation_fac_eIF4g_MI"/>
</dbReference>
<dbReference type="EMBL" id="CAJNOQ010000627">
    <property type="protein sequence ID" value="CAF0822153.1"/>
    <property type="molecule type" value="Genomic_DNA"/>
</dbReference>
<accession>A0A813U0Y8</accession>
<dbReference type="OrthoDB" id="1924287at2759"/>
<feature type="region of interest" description="Disordered" evidence="6">
    <location>
        <begin position="361"/>
        <end position="393"/>
    </location>
</feature>
<dbReference type="FunFam" id="1.25.40.180:FF:000004">
    <property type="entry name" value="pre-mRNA-splicing factor CWC22 homolog"/>
    <property type="match status" value="1"/>
</dbReference>
<evidence type="ECO:0000256" key="5">
    <source>
        <dbReference type="ARBA" id="ARBA00023242"/>
    </source>
</evidence>
<dbReference type="GO" id="GO:0003723">
    <property type="term" value="F:RNA binding"/>
    <property type="evidence" value="ECO:0007669"/>
    <property type="project" value="InterPro"/>
</dbReference>
<dbReference type="Proteomes" id="UP000681722">
    <property type="component" value="Unassembled WGS sequence"/>
</dbReference>
<dbReference type="Proteomes" id="UP000663829">
    <property type="component" value="Unassembled WGS sequence"/>
</dbReference>
<dbReference type="AlphaFoldDB" id="A0A813U0Y8"/>
<dbReference type="GO" id="GO:0000398">
    <property type="term" value="P:mRNA splicing, via spliceosome"/>
    <property type="evidence" value="ECO:0007669"/>
    <property type="project" value="TreeGrafter"/>
</dbReference>
<dbReference type="InterPro" id="IPR016024">
    <property type="entry name" value="ARM-type_fold"/>
</dbReference>
<evidence type="ECO:0000256" key="4">
    <source>
        <dbReference type="ARBA" id="ARBA00023187"/>
    </source>
</evidence>
<keyword evidence="10" id="KW-1185">Reference proteome</keyword>
<organism evidence="8 10">
    <name type="scientific">Didymodactylos carnosus</name>
    <dbReference type="NCBI Taxonomy" id="1234261"/>
    <lineage>
        <taxon>Eukaryota</taxon>
        <taxon>Metazoa</taxon>
        <taxon>Spiralia</taxon>
        <taxon>Gnathifera</taxon>
        <taxon>Rotifera</taxon>
        <taxon>Eurotatoria</taxon>
        <taxon>Bdelloidea</taxon>
        <taxon>Philodinida</taxon>
        <taxon>Philodinidae</taxon>
        <taxon>Didymodactylos</taxon>
    </lineage>
</organism>
<evidence type="ECO:0000256" key="6">
    <source>
        <dbReference type="SAM" id="MobiDB-lite"/>
    </source>
</evidence>
<feature type="domain" description="MI" evidence="7">
    <location>
        <begin position="428"/>
        <end position="544"/>
    </location>
</feature>
<keyword evidence="5" id="KW-0539">Nucleus</keyword>
<dbReference type="PANTHER" id="PTHR18034:SF3">
    <property type="entry name" value="PRE-MRNA-SPLICING FACTOR CWC22 HOMOLOG"/>
    <property type="match status" value="1"/>
</dbReference>
<dbReference type="InterPro" id="IPR050781">
    <property type="entry name" value="CWC22_splicing_factor"/>
</dbReference>
<evidence type="ECO:0000313" key="10">
    <source>
        <dbReference type="Proteomes" id="UP000663829"/>
    </source>
</evidence>
<dbReference type="GO" id="GO:0071013">
    <property type="term" value="C:catalytic step 2 spliceosome"/>
    <property type="evidence" value="ECO:0007669"/>
    <property type="project" value="TreeGrafter"/>
</dbReference>
<feature type="compositionally biased region" description="Low complexity" evidence="6">
    <location>
        <begin position="22"/>
        <end position="31"/>
    </location>
</feature>
<dbReference type="Pfam" id="PF02847">
    <property type="entry name" value="MA3"/>
    <property type="match status" value="1"/>
</dbReference>
<dbReference type="PANTHER" id="PTHR18034">
    <property type="entry name" value="CELL CYCLE CONTROL PROTEIN CWF22-RELATED"/>
    <property type="match status" value="1"/>
</dbReference>
<dbReference type="SUPFAM" id="SSF48371">
    <property type="entry name" value="ARM repeat"/>
    <property type="match status" value="1"/>
</dbReference>
<feature type="compositionally biased region" description="Basic residues" evidence="6">
    <location>
        <begin position="673"/>
        <end position="686"/>
    </location>
</feature>
<name>A0A813U0Y8_9BILA</name>
<gene>
    <name evidence="8" type="ORF">GPM918_LOCUS4603</name>
    <name evidence="9" type="ORF">SRO942_LOCUS4604</name>
</gene>
<keyword evidence="3" id="KW-0507">mRNA processing</keyword>